<dbReference type="PANTHER" id="PTHR10166">
    <property type="entry name" value="VOLTAGE-DEPENDENT CALCIUM CHANNEL SUBUNIT ALPHA-2/DELTA-RELATED"/>
    <property type="match status" value="1"/>
</dbReference>
<reference evidence="20" key="2">
    <citation type="submission" date="2023-11" db="UniProtKB">
        <authorList>
            <consortium name="WormBaseParasite"/>
        </authorList>
    </citation>
    <scope>IDENTIFICATION</scope>
</reference>
<evidence type="ECO:0000256" key="3">
    <source>
        <dbReference type="ARBA" id="ARBA00022568"/>
    </source>
</evidence>
<evidence type="ECO:0000256" key="12">
    <source>
        <dbReference type="ARBA" id="ARBA00023136"/>
    </source>
</evidence>
<dbReference type="Pfam" id="PF08399">
    <property type="entry name" value="VWA_N"/>
    <property type="match status" value="1"/>
</dbReference>
<dbReference type="Proteomes" id="UP000050795">
    <property type="component" value="Unassembled WGS sequence"/>
</dbReference>
<dbReference type="GO" id="GO:0046872">
    <property type="term" value="F:metal ion binding"/>
    <property type="evidence" value="ECO:0007669"/>
    <property type="project" value="UniProtKB-KW"/>
</dbReference>
<evidence type="ECO:0000313" key="20">
    <source>
        <dbReference type="WBParaSite" id="TREG1_74860.1"/>
    </source>
</evidence>
<evidence type="ECO:0000256" key="16">
    <source>
        <dbReference type="SAM" id="MobiDB-lite"/>
    </source>
</evidence>
<dbReference type="PANTHER" id="PTHR10166:SF37">
    <property type="entry name" value="STOLID, ISOFORM H"/>
    <property type="match status" value="1"/>
</dbReference>
<dbReference type="InterPro" id="IPR002035">
    <property type="entry name" value="VWF_A"/>
</dbReference>
<feature type="domain" description="VWFA" evidence="18">
    <location>
        <begin position="252"/>
        <end position="431"/>
    </location>
</feature>
<keyword evidence="12" id="KW-0472">Membrane</keyword>
<keyword evidence="8" id="KW-0106">Calcium</keyword>
<keyword evidence="14" id="KW-0325">Glycoprotein</keyword>
<dbReference type="Gene3D" id="3.40.50.410">
    <property type="entry name" value="von Willebrand factor, type A domain"/>
    <property type="match status" value="1"/>
</dbReference>
<evidence type="ECO:0000256" key="8">
    <source>
        <dbReference type="ARBA" id="ARBA00022837"/>
    </source>
</evidence>
<evidence type="ECO:0000256" key="7">
    <source>
        <dbReference type="ARBA" id="ARBA00022729"/>
    </source>
</evidence>
<evidence type="ECO:0000256" key="11">
    <source>
        <dbReference type="ARBA" id="ARBA00023065"/>
    </source>
</evidence>
<evidence type="ECO:0000256" key="6">
    <source>
        <dbReference type="ARBA" id="ARBA00022723"/>
    </source>
</evidence>
<dbReference type="GO" id="GO:0005245">
    <property type="term" value="F:voltage-gated calcium channel activity"/>
    <property type="evidence" value="ECO:0007669"/>
    <property type="project" value="TreeGrafter"/>
</dbReference>
<sequence length="1513" mass="172624">MIITFNILLILLKILTTFGNYANEQEIYIEAKQNFDRWVNELGRSFSELHGISGEPYLKSIYKTSSFGAQEMNDTTATALLDSAVKKIEDIVSVKTKIVDNIKAAAEEAYVNRAEEEPTGCYYRAKALTIIPPLNETENCSVKFYIPLKQSPLHDNDYVCYNFSVAHVPTNVYDLSNKLQRVGNWTTGLDEVFKLNAKSDPTLKWQYFGSSTGFFKYYPGAMWEIQLDEYRLDFFDCRSQPWYLQASAYPKEMIILIDKSGSMKGRSDIISNATAAEILNTLTENDYFNVMLFSDITMYADPMITDRLIQATKFNKDKMIKNFRKFSPNGTASYENAITEVFALFNKTDEKFPANRKCNRMVMIITDSAPGSYEHLFKEFNPQKNVRVFTYLLGQHSSAEEYVEELACVNRGYAVNIATLADVKENVLKYLDITARSNALQDDAYFVWTGVGVRQFNLKKLKPENFSNPYIMTMPQVSYMTGLMQNMLIEPDPVRIDSMIASKEQFPKMYTSLAKAVFDKTKKAKRLKEGNLLGVAGIDVPLQSFQDTLRGWKIGVNNYLFAVDNNGFILFHPNYRPVYKSLLKSYYQNVDINEVEVMKDVKIDPWSGSPDYNTTLRKALIDREKISMTMDTYIIVDNFHTMFEASRRYITAPINETPFTLGLAIHWDKNTQKGYAIPDYRFNKQDLFKNLQVSDFSCLAPKYGEQNVDCDSHGNNSQIGATMIPYEFCQFNNRLASLYLTDRLCALRQVLLNSSSLIHALKCDEEYIGRIYLDAKETRDLPEYWRKQSKSPSIEKWKIQQAFSFHHSGLIRFYNFTSPAYSNFISDHIGGVEDSLYAETVQTSRYLGEDNVLVFHTPPNDLFRHFAAEKLQVPVTMTTTVYHEPSKVPMGIVGLQITHQGIQNEFNRITNTCFTGECHICGSHGFDCYLINQAAMVLVSKIGEKEVGQNLKEINCALVEDLVNRSILNETYLYDFQGICIETIQETYNFANQLYPPFQFIKKMMVWFINEAVLYMLGFIDDLLSYKIAIGQKWGLYSEPEKTDEETYNLYQTGVNGNNNPPREDFLIRKNPIYYGMDENSNNNDNNNNNNRNPYQGISDRLPYNHYQSINTLNQRPYSSKPQENQQRENFRIDESYPDRNELTNKMKTSLTSNDSSSSSSSSPTSWSINQSKFNSFPEITTTTPEPELREEPIDELYGRIDQDPYDAQLRALQDIENCRKAQSIHIQTIIDSQSENNNNTNNYLDESFNTSETSSSTHTTTSISGGNSMHSASGRSGVGGGGGKPPPGALLACVHRSVQQRCHSGAGTSSFTGRYACEAICERVRERIPQLANRLEDCKQPLTSCTERFVAYNIIMDKSTKKSVNNNNNNNIPVKSSTYHSSSPAGNQQMAMGNELTGEYCNECGGRRWWLKQIPKTNLFLLITVSPPGSQTVNCKCHCQKRYRYGARIATDPSKPRPIAYRRNPPIPSKCRMVDNSEENSTICTDGVSNIKSHSKLIFFSLIITIYMYLQR</sequence>
<keyword evidence="4" id="KW-0107">Calcium channel</keyword>
<keyword evidence="13" id="KW-1015">Disulfide bond</keyword>
<keyword evidence="3" id="KW-0109">Calcium transport</keyword>
<organism evidence="19 20">
    <name type="scientific">Trichobilharzia regenti</name>
    <name type="common">Nasal bird schistosome</name>
    <dbReference type="NCBI Taxonomy" id="157069"/>
    <lineage>
        <taxon>Eukaryota</taxon>
        <taxon>Metazoa</taxon>
        <taxon>Spiralia</taxon>
        <taxon>Lophotrochozoa</taxon>
        <taxon>Platyhelminthes</taxon>
        <taxon>Trematoda</taxon>
        <taxon>Digenea</taxon>
        <taxon>Strigeidida</taxon>
        <taxon>Schistosomatoidea</taxon>
        <taxon>Schistosomatidae</taxon>
        <taxon>Trichobilharzia</taxon>
    </lineage>
</organism>
<dbReference type="WBParaSite" id="TREG1_74860.1">
    <property type="protein sequence ID" value="TREG1_74860.1"/>
    <property type="gene ID" value="TREG1_74860"/>
</dbReference>
<comment type="subcellular location">
    <subcellularLocation>
        <location evidence="1">Membrane</location>
        <topology evidence="1">Single-pass type I membrane protein</topology>
    </subcellularLocation>
</comment>
<feature type="compositionally biased region" description="Polar residues" evidence="16">
    <location>
        <begin position="1106"/>
        <end position="1125"/>
    </location>
</feature>
<evidence type="ECO:0000256" key="10">
    <source>
        <dbReference type="ARBA" id="ARBA00022989"/>
    </source>
</evidence>
<feature type="compositionally biased region" description="Basic and acidic residues" evidence="16">
    <location>
        <begin position="1126"/>
        <end position="1145"/>
    </location>
</feature>
<evidence type="ECO:0000256" key="5">
    <source>
        <dbReference type="ARBA" id="ARBA00022692"/>
    </source>
</evidence>
<dbReference type="Pfam" id="PF13768">
    <property type="entry name" value="VWA_3"/>
    <property type="match status" value="1"/>
</dbReference>
<keyword evidence="5" id="KW-0812">Transmembrane</keyword>
<proteinExistence type="predicted"/>
<dbReference type="Gene3D" id="3.30.450.20">
    <property type="entry name" value="PAS domain"/>
    <property type="match status" value="1"/>
</dbReference>
<name>A0AA85KFS8_TRIRE</name>
<evidence type="ECO:0000313" key="19">
    <source>
        <dbReference type="Proteomes" id="UP000050795"/>
    </source>
</evidence>
<reference evidence="19" key="1">
    <citation type="submission" date="2022-06" db="EMBL/GenBank/DDBJ databases">
        <authorList>
            <person name="Berger JAMES D."/>
            <person name="Berger JAMES D."/>
        </authorList>
    </citation>
    <scope>NUCLEOTIDE SEQUENCE [LARGE SCALE GENOMIC DNA]</scope>
</reference>
<keyword evidence="10" id="KW-1133">Transmembrane helix</keyword>
<feature type="region of interest" description="Disordered" evidence="16">
    <location>
        <begin position="1077"/>
        <end position="1191"/>
    </location>
</feature>
<dbReference type="PROSITE" id="PS50234">
    <property type="entry name" value="VWFA"/>
    <property type="match status" value="1"/>
</dbReference>
<feature type="signal peptide" evidence="17">
    <location>
        <begin position="1"/>
        <end position="19"/>
    </location>
</feature>
<accession>A0AA85KFS8</accession>
<dbReference type="GO" id="GO:0005891">
    <property type="term" value="C:voltage-gated calcium channel complex"/>
    <property type="evidence" value="ECO:0007669"/>
    <property type="project" value="TreeGrafter"/>
</dbReference>
<feature type="region of interest" description="Disordered" evidence="16">
    <location>
        <begin position="1235"/>
        <end position="1285"/>
    </location>
</feature>
<dbReference type="SMART" id="SM00327">
    <property type="entry name" value="VWA"/>
    <property type="match status" value="1"/>
</dbReference>
<feature type="compositionally biased region" description="Low complexity" evidence="16">
    <location>
        <begin position="1149"/>
        <end position="1168"/>
    </location>
</feature>
<feature type="chain" id="PRO_5041703477" description="VWFA domain-containing protein" evidence="17">
    <location>
        <begin position="20"/>
        <end position="1513"/>
    </location>
</feature>
<dbReference type="InterPro" id="IPR036465">
    <property type="entry name" value="vWFA_dom_sf"/>
</dbReference>
<keyword evidence="2" id="KW-0813">Transport</keyword>
<keyword evidence="19" id="KW-1185">Reference proteome</keyword>
<keyword evidence="15" id="KW-0407">Ion channel</keyword>
<dbReference type="SUPFAM" id="SSF53300">
    <property type="entry name" value="vWA-like"/>
    <property type="match status" value="1"/>
</dbReference>
<evidence type="ECO:0000256" key="1">
    <source>
        <dbReference type="ARBA" id="ARBA00004479"/>
    </source>
</evidence>
<evidence type="ECO:0000256" key="13">
    <source>
        <dbReference type="ARBA" id="ARBA00023157"/>
    </source>
</evidence>
<keyword evidence="6" id="KW-0479">Metal-binding</keyword>
<evidence type="ECO:0000256" key="17">
    <source>
        <dbReference type="SAM" id="SignalP"/>
    </source>
</evidence>
<dbReference type="Pfam" id="PF08473">
    <property type="entry name" value="VGCC_alpha2"/>
    <property type="match status" value="1"/>
</dbReference>
<evidence type="ECO:0000256" key="4">
    <source>
        <dbReference type="ARBA" id="ARBA00022673"/>
    </source>
</evidence>
<keyword evidence="11" id="KW-0406">Ion transport</keyword>
<dbReference type="InterPro" id="IPR051173">
    <property type="entry name" value="Ca_channel_alpha-2/delta"/>
</dbReference>
<evidence type="ECO:0000256" key="9">
    <source>
        <dbReference type="ARBA" id="ARBA00022882"/>
    </source>
</evidence>
<dbReference type="InterPro" id="IPR013680">
    <property type="entry name" value="VDCC_a2/dsu"/>
</dbReference>
<keyword evidence="7 17" id="KW-0732">Signal</keyword>
<protein>
    <recommendedName>
        <fullName evidence="18">VWFA domain-containing protein</fullName>
    </recommendedName>
</protein>
<evidence type="ECO:0000256" key="2">
    <source>
        <dbReference type="ARBA" id="ARBA00022448"/>
    </source>
</evidence>
<evidence type="ECO:0000259" key="18">
    <source>
        <dbReference type="PROSITE" id="PS50234"/>
    </source>
</evidence>
<feature type="compositionally biased region" description="Low complexity" evidence="16">
    <location>
        <begin position="1251"/>
        <end position="1265"/>
    </location>
</feature>
<evidence type="ECO:0000256" key="15">
    <source>
        <dbReference type="ARBA" id="ARBA00023303"/>
    </source>
</evidence>
<dbReference type="InterPro" id="IPR013608">
    <property type="entry name" value="VWA_N"/>
</dbReference>
<evidence type="ECO:0000256" key="14">
    <source>
        <dbReference type="ARBA" id="ARBA00023180"/>
    </source>
</evidence>
<feature type="compositionally biased region" description="Low complexity" evidence="16">
    <location>
        <begin position="1080"/>
        <end position="1093"/>
    </location>
</feature>
<keyword evidence="9" id="KW-0851">Voltage-gated channel</keyword>